<dbReference type="PANTHER" id="PTHR39515">
    <property type="entry name" value="CONSERVED PROTEIN"/>
    <property type="match status" value="1"/>
</dbReference>
<dbReference type="RefSeq" id="WP_344753251.1">
    <property type="nucleotide sequence ID" value="NZ_BAABAE010000001.1"/>
</dbReference>
<gene>
    <name evidence="3" type="ORF">GCM10022239_04530</name>
</gene>
<organism evidence="3 4">
    <name type="scientific">Leifsonella bigeumensis</name>
    <dbReference type="NCBI Taxonomy" id="433643"/>
    <lineage>
        <taxon>Bacteria</taxon>
        <taxon>Bacillati</taxon>
        <taxon>Actinomycetota</taxon>
        <taxon>Actinomycetes</taxon>
        <taxon>Micrococcales</taxon>
        <taxon>Microbacteriaceae</taxon>
        <taxon>Leifsonella</taxon>
    </lineage>
</organism>
<dbReference type="PROSITE" id="PS50995">
    <property type="entry name" value="HTH_MARR_2"/>
    <property type="match status" value="1"/>
</dbReference>
<accession>A0ABP7F3X2</accession>
<dbReference type="PANTHER" id="PTHR39515:SF2">
    <property type="entry name" value="HTH-TYPE TRANSCRIPTIONAL REGULATOR RV0880"/>
    <property type="match status" value="1"/>
</dbReference>
<dbReference type="EMBL" id="BAABAE010000001">
    <property type="protein sequence ID" value="GAA3731005.1"/>
    <property type="molecule type" value="Genomic_DNA"/>
</dbReference>
<name>A0ABP7F3X2_9MICO</name>
<reference evidence="4" key="1">
    <citation type="journal article" date="2019" name="Int. J. Syst. Evol. Microbiol.">
        <title>The Global Catalogue of Microorganisms (GCM) 10K type strain sequencing project: providing services to taxonomists for standard genome sequencing and annotation.</title>
        <authorList>
            <consortium name="The Broad Institute Genomics Platform"/>
            <consortium name="The Broad Institute Genome Sequencing Center for Infectious Disease"/>
            <person name="Wu L."/>
            <person name="Ma J."/>
        </authorList>
    </citation>
    <scope>NUCLEOTIDE SEQUENCE [LARGE SCALE GENOMIC DNA]</scope>
    <source>
        <strain evidence="4">JCM 16949</strain>
    </source>
</reference>
<dbReference type="Proteomes" id="UP001501004">
    <property type="component" value="Unassembled WGS sequence"/>
</dbReference>
<dbReference type="InterPro" id="IPR052526">
    <property type="entry name" value="HTH-type_Bedaq_tolerance"/>
</dbReference>
<dbReference type="InterPro" id="IPR000835">
    <property type="entry name" value="HTH_MarR-typ"/>
</dbReference>
<feature type="domain" description="HTH marR-type" evidence="2">
    <location>
        <begin position="6"/>
        <end position="137"/>
    </location>
</feature>
<keyword evidence="1" id="KW-0175">Coiled coil</keyword>
<feature type="coiled-coil region" evidence="1">
    <location>
        <begin position="6"/>
        <end position="33"/>
    </location>
</feature>
<protein>
    <recommendedName>
        <fullName evidence="2">HTH marR-type domain-containing protein</fullName>
    </recommendedName>
</protein>
<dbReference type="Gene3D" id="1.10.10.10">
    <property type="entry name" value="Winged helix-like DNA-binding domain superfamily/Winged helix DNA-binding domain"/>
    <property type="match status" value="1"/>
</dbReference>
<dbReference type="SMART" id="SM00347">
    <property type="entry name" value="HTH_MARR"/>
    <property type="match status" value="1"/>
</dbReference>
<evidence type="ECO:0000256" key="1">
    <source>
        <dbReference type="SAM" id="Coils"/>
    </source>
</evidence>
<comment type="caution">
    <text evidence="3">The sequence shown here is derived from an EMBL/GenBank/DDBJ whole genome shotgun (WGS) entry which is preliminary data.</text>
</comment>
<evidence type="ECO:0000259" key="2">
    <source>
        <dbReference type="PROSITE" id="PS50995"/>
    </source>
</evidence>
<evidence type="ECO:0000313" key="3">
    <source>
        <dbReference type="EMBL" id="GAA3731005.1"/>
    </source>
</evidence>
<keyword evidence="4" id="KW-1185">Reference proteome</keyword>
<evidence type="ECO:0000313" key="4">
    <source>
        <dbReference type="Proteomes" id="UP001501004"/>
    </source>
</evidence>
<dbReference type="InterPro" id="IPR036390">
    <property type="entry name" value="WH_DNA-bd_sf"/>
</dbReference>
<proteinExistence type="predicted"/>
<dbReference type="SUPFAM" id="SSF46785">
    <property type="entry name" value="Winged helix' DNA-binding domain"/>
    <property type="match status" value="1"/>
</dbReference>
<dbReference type="Pfam" id="PF01047">
    <property type="entry name" value="MarR"/>
    <property type="match status" value="1"/>
</dbReference>
<sequence length="138" mass="15693">MPHDSNQQLRFAIQRLSRRIRTMQADQEITEAQRSVLFTLANDGPQTLRSLSEHENVTPPSMNRTVNALAASGLVTRESVKDDARKVAIDLSKAGHDFVEETRRRRDAWFTQRLAALTPEQRSILDQATPILKELSEQ</sequence>
<dbReference type="InterPro" id="IPR036388">
    <property type="entry name" value="WH-like_DNA-bd_sf"/>
</dbReference>